<evidence type="ECO:0000259" key="2">
    <source>
        <dbReference type="PROSITE" id="PS51057"/>
    </source>
</evidence>
<accession>A0A3A5JRM8</accession>
<dbReference type="SUPFAM" id="SSF46689">
    <property type="entry name" value="Homeodomain-like"/>
    <property type="match status" value="1"/>
</dbReference>
<evidence type="ECO:0000313" key="4">
    <source>
        <dbReference type="Proteomes" id="UP000272706"/>
    </source>
</evidence>
<dbReference type="NCBIfam" id="NF033545">
    <property type="entry name" value="transpos_IS630"/>
    <property type="match status" value="1"/>
</dbReference>
<dbReference type="Gene3D" id="3.30.420.10">
    <property type="entry name" value="Ribonuclease H-like superfamily/Ribonuclease H"/>
    <property type="match status" value="1"/>
</dbReference>
<evidence type="ECO:0000256" key="1">
    <source>
        <dbReference type="ARBA" id="ARBA00022724"/>
    </source>
</evidence>
<keyword evidence="4" id="KW-1185">Reference proteome</keyword>
<comment type="caution">
    <text evidence="3">The sequence shown here is derived from an EMBL/GenBank/DDBJ whole genome shotgun (WGS) entry which is preliminary data.</text>
</comment>
<name>A0A3A5JRM8_9HYPH</name>
<proteinExistence type="predicted"/>
<dbReference type="EMBL" id="QZWZ01000165">
    <property type="protein sequence ID" value="RJT18791.1"/>
    <property type="molecule type" value="Genomic_DNA"/>
</dbReference>
<dbReference type="InterPro" id="IPR036397">
    <property type="entry name" value="RNaseH_sf"/>
</dbReference>
<dbReference type="InterPro" id="IPR001523">
    <property type="entry name" value="Paired_dom"/>
</dbReference>
<feature type="domain" description="Paired" evidence="2">
    <location>
        <begin position="1"/>
        <end position="108"/>
    </location>
</feature>
<protein>
    <submittedName>
        <fullName evidence="3">IS630 family transposase</fullName>
    </submittedName>
</protein>
<dbReference type="GO" id="GO:0006355">
    <property type="term" value="P:regulation of DNA-templated transcription"/>
    <property type="evidence" value="ECO:0007669"/>
    <property type="project" value="InterPro"/>
</dbReference>
<dbReference type="AlphaFoldDB" id="A0A3A5JRM8"/>
<dbReference type="InterPro" id="IPR047655">
    <property type="entry name" value="Transpos_IS630-like"/>
</dbReference>
<dbReference type="RefSeq" id="WP_120019466.1">
    <property type="nucleotide sequence ID" value="NZ_QZWZ01000165.1"/>
</dbReference>
<dbReference type="Pfam" id="PF13358">
    <property type="entry name" value="DDE_3"/>
    <property type="match status" value="1"/>
</dbReference>
<dbReference type="Pfam" id="PF13565">
    <property type="entry name" value="HTH_32"/>
    <property type="match status" value="1"/>
</dbReference>
<gene>
    <name evidence="3" type="ORF">D3227_40395</name>
</gene>
<dbReference type="InterPro" id="IPR036388">
    <property type="entry name" value="WH-like_DNA-bd_sf"/>
</dbReference>
<keyword evidence="1" id="KW-0563">Paired box</keyword>
<dbReference type="OrthoDB" id="565387at2"/>
<dbReference type="GO" id="GO:0003677">
    <property type="term" value="F:DNA binding"/>
    <property type="evidence" value="ECO:0007669"/>
    <property type="project" value="InterPro"/>
</dbReference>
<dbReference type="PANTHER" id="PTHR46564">
    <property type="entry name" value="TRANSPOSASE"/>
    <property type="match status" value="1"/>
</dbReference>
<dbReference type="Gene3D" id="1.10.10.10">
    <property type="entry name" value="Winged helix-like DNA-binding domain superfamily/Winged helix DNA-binding domain"/>
    <property type="match status" value="1"/>
</dbReference>
<dbReference type="Proteomes" id="UP000272706">
    <property type="component" value="Unassembled WGS sequence"/>
</dbReference>
<dbReference type="InterPro" id="IPR009057">
    <property type="entry name" value="Homeodomain-like_sf"/>
</dbReference>
<organism evidence="3 4">
    <name type="scientific">Mesorhizobium waimense</name>
    <dbReference type="NCBI Taxonomy" id="1300307"/>
    <lineage>
        <taxon>Bacteria</taxon>
        <taxon>Pseudomonadati</taxon>
        <taxon>Pseudomonadota</taxon>
        <taxon>Alphaproteobacteria</taxon>
        <taxon>Hyphomicrobiales</taxon>
        <taxon>Phyllobacteriaceae</taxon>
        <taxon>Mesorhizobium</taxon>
    </lineage>
</organism>
<evidence type="ECO:0000313" key="3">
    <source>
        <dbReference type="EMBL" id="RJT18791.1"/>
    </source>
</evidence>
<reference evidence="3 4" key="1">
    <citation type="submission" date="2018-09" db="EMBL/GenBank/DDBJ databases">
        <title>Mesorhizobium carmichaelinearum sp. nov. isolated from Carmichaelinea spp. root nodules in New Zealand.</title>
        <authorList>
            <person name="De Meyer S.E."/>
        </authorList>
    </citation>
    <scope>NUCLEOTIDE SEQUENCE [LARGE SCALE GENOMIC DNA]</scope>
    <source>
        <strain evidence="3 4">ICMP19557</strain>
    </source>
</reference>
<dbReference type="InterPro" id="IPR038717">
    <property type="entry name" value="Tc1-like_DDE_dom"/>
</dbReference>
<dbReference type="PANTHER" id="PTHR46564:SF1">
    <property type="entry name" value="TRANSPOSASE"/>
    <property type="match status" value="1"/>
</dbReference>
<sequence>MTRPLSNDLRERVVVAIEAGESCRSVAARFGIAVSSAVKWSQRYRATGSVVPGKMGGHRKRVLEPHRAFIVEQINQTPHLSLHRLKDELAARGVKVSHDAVWRFLRREGLSFKKTLFALEQARADIARRRQRWRSWQSGLDARRLVFIDETWIKTNMAPLRGWGPKGKRLRGLAPHGHWRTLTFLGALRCDRLTAPCVFDGPINGPCFRAYVEQQLVPVLEPGDIVVMDNLGSHKSAAIRQMIRSAGARLWYLPPYSPDLNPIEQAFAKIKHWMRAAQKRTIADTWRHIGHLVATIEPDECSNYFNNAGYASVKT</sequence>
<dbReference type="PROSITE" id="PS51057">
    <property type="entry name" value="PAIRED_2"/>
    <property type="match status" value="1"/>
</dbReference>